<feature type="transmembrane region" description="Helical" evidence="3">
    <location>
        <begin position="317"/>
        <end position="337"/>
    </location>
</feature>
<dbReference type="PANTHER" id="PTHR11360">
    <property type="entry name" value="MONOCARBOXYLATE TRANSPORTER"/>
    <property type="match status" value="1"/>
</dbReference>
<dbReference type="Proteomes" id="UP000265140">
    <property type="component" value="Chromosome 15"/>
</dbReference>
<dbReference type="SUPFAM" id="SSF103473">
    <property type="entry name" value="MFS general substrate transporter"/>
    <property type="match status" value="1"/>
</dbReference>
<dbReference type="Bgee" id="ENSELUG00000002669">
    <property type="expression patterns" value="Expressed in testis"/>
</dbReference>
<feature type="transmembrane region" description="Helical" evidence="3">
    <location>
        <begin position="376"/>
        <end position="395"/>
    </location>
</feature>
<dbReference type="Pfam" id="PF07690">
    <property type="entry name" value="MFS_1"/>
    <property type="match status" value="1"/>
</dbReference>
<dbReference type="GO" id="GO:0016020">
    <property type="term" value="C:membrane"/>
    <property type="evidence" value="ECO:0007669"/>
    <property type="project" value="UniProtKB-SubCell"/>
</dbReference>
<reference evidence="5" key="3">
    <citation type="submission" date="2025-08" db="UniProtKB">
        <authorList>
            <consortium name="Ensembl"/>
        </authorList>
    </citation>
    <scope>IDENTIFICATION</scope>
</reference>
<comment type="subcellular location">
    <subcellularLocation>
        <location evidence="1">Membrane</location>
        <topology evidence="1">Multi-pass membrane protein</topology>
    </subcellularLocation>
</comment>
<feature type="transmembrane region" description="Helical" evidence="3">
    <location>
        <begin position="407"/>
        <end position="429"/>
    </location>
</feature>
<feature type="transmembrane region" description="Helical" evidence="3">
    <location>
        <begin position="79"/>
        <end position="97"/>
    </location>
</feature>
<dbReference type="Ensembl" id="ENSELUT00000017861.3">
    <property type="protein sequence ID" value="ENSELUP00000001158.3"/>
    <property type="gene ID" value="ENSELUG00000002669.3"/>
</dbReference>
<dbReference type="InterPro" id="IPR020846">
    <property type="entry name" value="MFS_dom"/>
</dbReference>
<evidence type="ECO:0000313" key="5">
    <source>
        <dbReference type="Ensembl" id="ENSELUP00000001158.3"/>
    </source>
</evidence>
<dbReference type="PANTHER" id="PTHR11360:SF284">
    <property type="entry name" value="EG:103B4.3 PROTEIN-RELATED"/>
    <property type="match status" value="1"/>
</dbReference>
<keyword evidence="3" id="KW-1133">Transmembrane helix</keyword>
<reference evidence="5" key="4">
    <citation type="submission" date="2025-09" db="UniProtKB">
        <authorList>
            <consortium name="Ensembl"/>
        </authorList>
    </citation>
    <scope>IDENTIFICATION</scope>
</reference>
<dbReference type="OMA" id="APYHAGW"/>
<organism evidence="5 6">
    <name type="scientific">Esox lucius</name>
    <name type="common">Northern pike</name>
    <dbReference type="NCBI Taxonomy" id="8010"/>
    <lineage>
        <taxon>Eukaryota</taxon>
        <taxon>Metazoa</taxon>
        <taxon>Chordata</taxon>
        <taxon>Craniata</taxon>
        <taxon>Vertebrata</taxon>
        <taxon>Euteleostomi</taxon>
        <taxon>Actinopterygii</taxon>
        <taxon>Neopterygii</taxon>
        <taxon>Teleostei</taxon>
        <taxon>Protacanthopterygii</taxon>
        <taxon>Esociformes</taxon>
        <taxon>Esocidae</taxon>
        <taxon>Esox</taxon>
    </lineage>
</organism>
<accession>A0A3P8XC36</accession>
<dbReference type="InterPro" id="IPR050327">
    <property type="entry name" value="Proton-linked_MCT"/>
</dbReference>
<keyword evidence="6" id="KW-1185">Reference proteome</keyword>
<dbReference type="GeneTree" id="ENSGT00940000168209"/>
<feature type="transmembrane region" description="Helical" evidence="3">
    <location>
        <begin position="201"/>
        <end position="219"/>
    </location>
</feature>
<feature type="transmembrane region" description="Helical" evidence="3">
    <location>
        <begin position="252"/>
        <end position="272"/>
    </location>
</feature>
<feature type="region of interest" description="Disordered" evidence="2">
    <location>
        <begin position="485"/>
        <end position="514"/>
    </location>
</feature>
<protein>
    <recommendedName>
        <fullName evidence="4">Major facilitator superfamily (MFS) profile domain-containing protein</fullName>
    </recommendedName>
</protein>
<evidence type="ECO:0000256" key="1">
    <source>
        <dbReference type="ARBA" id="ARBA00004141"/>
    </source>
</evidence>
<feature type="transmembrane region" description="Helical" evidence="3">
    <location>
        <begin position="109"/>
        <end position="127"/>
    </location>
</feature>
<feature type="transmembrane region" description="Helical" evidence="3">
    <location>
        <begin position="343"/>
        <end position="364"/>
    </location>
</feature>
<dbReference type="InterPro" id="IPR011701">
    <property type="entry name" value="MFS"/>
</dbReference>
<dbReference type="CDD" id="cd17352">
    <property type="entry name" value="MFS_MCT_SLC16"/>
    <property type="match status" value="1"/>
</dbReference>
<reference evidence="6" key="1">
    <citation type="journal article" date="2014" name="PLoS ONE">
        <title>The genome and linkage map of the northern pike (Esox lucius): conserved synteny revealed between the salmonid sister group and the Neoteleostei.</title>
        <authorList>
            <person name="Rondeau E.B."/>
            <person name="Minkley D.R."/>
            <person name="Leong J.S."/>
            <person name="Messmer A.M."/>
            <person name="Jantzen J.R."/>
            <person name="von Schalburg K.R."/>
            <person name="Lemon C."/>
            <person name="Bird N.H."/>
            <person name="Koop B.F."/>
        </authorList>
    </citation>
    <scope>NUCLEOTIDE SEQUENCE</scope>
</reference>
<dbReference type="InterPro" id="IPR036259">
    <property type="entry name" value="MFS_trans_sf"/>
</dbReference>
<feature type="transmembrane region" description="Helical" evidence="3">
    <location>
        <begin position="166"/>
        <end position="189"/>
    </location>
</feature>
<proteinExistence type="predicted"/>
<feature type="transmembrane region" description="Helical" evidence="3">
    <location>
        <begin position="133"/>
        <end position="154"/>
    </location>
</feature>
<evidence type="ECO:0000256" key="2">
    <source>
        <dbReference type="SAM" id="MobiDB-lite"/>
    </source>
</evidence>
<feature type="transmembrane region" description="Helical" evidence="3">
    <location>
        <begin position="39"/>
        <end position="59"/>
    </location>
</feature>
<evidence type="ECO:0000313" key="6">
    <source>
        <dbReference type="Proteomes" id="UP000265140"/>
    </source>
</evidence>
<sequence length="514" mass="56357">MHIFRTAIPFRRFYSEEPVVIPPVRRTPPPINPPPDGGWGWIIVASSFLYNVLVLGYHNSFGVYLISLLNEFEETSSKTAWVGSISYGFIMICGPLSGKLTVRFGAREISILGSLIIMISTICSSYAPNLGMLFFTHGFLTGVGSSFAFTPGMIMVSQYFTTKRSLATGIVMSGGAAGTLIQTRLHLFLIDTLGWRQSLRVFSALMILCVVSGFTYLPLNTKGHTSSVVDNLKNSPLKKFVVDLGLWKDKVFLIWVAGNGLCKFGFFIPYVHLVKHAVQLGIPVHSASNIMLCLGFTSMVSRIIFGRICDSERINRLFFNQASVFGVGLLYLLIPLLQTYGSLVAFGLFLGIADAGNYILLPVLTFDLMGAEKMPMAWGFMLTVNAVSCLGPPFAGWMEDITGSYNLGFVVAGALNVLACFVLAIIPWAKRTTTQSGKSIMNVTINRSTQEITQWVDNLLPSSEESTISRYVNYFSTTTFRSTEITESRPQVDSADKPVDEVDSGNGPAEATKL</sequence>
<dbReference type="InParanoid" id="A0A3P8XC36"/>
<reference evidence="5" key="2">
    <citation type="submission" date="2020-02" db="EMBL/GenBank/DDBJ databases">
        <title>Esox lucius (northern pike) genome, fEsoLuc1, primary haplotype.</title>
        <authorList>
            <person name="Myers G."/>
            <person name="Karagic N."/>
            <person name="Meyer A."/>
            <person name="Pippel M."/>
            <person name="Reichard M."/>
            <person name="Winkler S."/>
            <person name="Tracey A."/>
            <person name="Sims Y."/>
            <person name="Howe K."/>
            <person name="Rhie A."/>
            <person name="Formenti G."/>
            <person name="Durbin R."/>
            <person name="Fedrigo O."/>
            <person name="Jarvis E.D."/>
        </authorList>
    </citation>
    <scope>NUCLEOTIDE SEQUENCE [LARGE SCALE GENOMIC DNA]</scope>
</reference>
<keyword evidence="3" id="KW-0472">Membrane</keyword>
<evidence type="ECO:0000256" key="3">
    <source>
        <dbReference type="SAM" id="Phobius"/>
    </source>
</evidence>
<dbReference type="Gene3D" id="1.20.1250.20">
    <property type="entry name" value="MFS general substrate transporter like domains"/>
    <property type="match status" value="1"/>
</dbReference>
<feature type="domain" description="Major facilitator superfamily (MFS) profile" evidence="4">
    <location>
        <begin position="40"/>
        <end position="431"/>
    </location>
</feature>
<keyword evidence="3" id="KW-0812">Transmembrane</keyword>
<dbReference type="AlphaFoldDB" id="A0A3P8XC36"/>
<dbReference type="PROSITE" id="PS50850">
    <property type="entry name" value="MFS"/>
    <property type="match status" value="1"/>
</dbReference>
<name>A0A3P8XC36_ESOLU</name>
<evidence type="ECO:0000259" key="4">
    <source>
        <dbReference type="PROSITE" id="PS50850"/>
    </source>
</evidence>
<feature type="transmembrane region" description="Helical" evidence="3">
    <location>
        <begin position="284"/>
        <end position="305"/>
    </location>
</feature>
<dbReference type="GO" id="GO:0008028">
    <property type="term" value="F:monocarboxylic acid transmembrane transporter activity"/>
    <property type="evidence" value="ECO:0007669"/>
    <property type="project" value="TreeGrafter"/>
</dbReference>